<dbReference type="GO" id="GO:0000987">
    <property type="term" value="F:cis-regulatory region sequence-specific DNA binding"/>
    <property type="evidence" value="ECO:0007669"/>
    <property type="project" value="InterPro"/>
</dbReference>
<evidence type="ECO:0000313" key="5">
    <source>
        <dbReference type="Proteomes" id="UP000650477"/>
    </source>
</evidence>
<dbReference type="GO" id="GO:0044010">
    <property type="term" value="P:single-species biofilm formation"/>
    <property type="evidence" value="ECO:0007669"/>
    <property type="project" value="InterPro"/>
</dbReference>
<dbReference type="RefSeq" id="WP_036416691.1">
    <property type="nucleotide sequence ID" value="NZ_CP032295.1"/>
</dbReference>
<dbReference type="Proteomes" id="UP000865968">
    <property type="component" value="Unassembled WGS sequence"/>
</dbReference>
<evidence type="ECO:0000313" key="3">
    <source>
        <dbReference type="EMBL" id="HAT3809478.1"/>
    </source>
</evidence>
<dbReference type="Pfam" id="PF04221">
    <property type="entry name" value="RelB"/>
    <property type="match status" value="1"/>
</dbReference>
<dbReference type="Gene3D" id="1.10.1220.10">
    <property type="entry name" value="Met repressor-like"/>
    <property type="match status" value="1"/>
</dbReference>
<dbReference type="PIRSF" id="PIRSF003108">
    <property type="entry name" value="DinJ"/>
    <property type="match status" value="1"/>
</dbReference>
<dbReference type="InterPro" id="IPR026262">
    <property type="entry name" value="DinJ"/>
</dbReference>
<dbReference type="AlphaFoldDB" id="A0A8I0PUC0"/>
<name>A0A8I0PUC0_MORMO</name>
<dbReference type="EMBL" id="PKLF01000006">
    <property type="protein sequence ID" value="MBE8612468.1"/>
    <property type="molecule type" value="Genomic_DNA"/>
</dbReference>
<reference evidence="3" key="2">
    <citation type="journal article" date="2018" name="Genome Biol.">
        <title>SKESA: strategic k-mer extension for scrupulous assemblies.</title>
        <authorList>
            <person name="Souvorov A."/>
            <person name="Agarwala R."/>
            <person name="Lipman D.J."/>
        </authorList>
    </citation>
    <scope>NUCLEOTIDE SEQUENCE</scope>
    <source>
        <strain evidence="3">Morganella morganii ARLG-3209</strain>
    </source>
</reference>
<evidence type="ECO:0000313" key="4">
    <source>
        <dbReference type="EMBL" id="MBE8612468.1"/>
    </source>
</evidence>
<protein>
    <submittedName>
        <fullName evidence="3">Type II toxin-antitoxin system RelB/DinJ family antitoxin</fullName>
    </submittedName>
    <submittedName>
        <fullName evidence="4">Type II toxin-antitoxin system antitoxin, RelB/DinJ family</fullName>
    </submittedName>
</protein>
<reference evidence="4" key="1">
    <citation type="submission" date="2017-12" db="EMBL/GenBank/DDBJ databases">
        <title>Genome sequencing and analysis.</title>
        <authorList>
            <person name="Huang Y.-T."/>
        </authorList>
    </citation>
    <scope>NUCLEOTIDE SEQUENCE</scope>
    <source>
        <strain evidence="4">VGH116</strain>
    </source>
</reference>
<dbReference type="Proteomes" id="UP000650477">
    <property type="component" value="Unassembled WGS sequence"/>
</dbReference>
<comment type="similarity">
    <text evidence="1">Belongs to the RelB/DinJ antitoxin family.</text>
</comment>
<proteinExistence type="inferred from homology"/>
<reference evidence="3" key="3">
    <citation type="submission" date="2020-10" db="EMBL/GenBank/DDBJ databases">
        <authorList>
            <consortium name="NCBI Pathogen Detection Project"/>
        </authorList>
    </citation>
    <scope>NUCLEOTIDE SEQUENCE</scope>
    <source>
        <strain evidence="3">Morganella morganii ARLG-3209</strain>
    </source>
</reference>
<dbReference type="GO" id="GO:0006355">
    <property type="term" value="P:regulation of DNA-templated transcription"/>
    <property type="evidence" value="ECO:0007669"/>
    <property type="project" value="InterPro"/>
</dbReference>
<dbReference type="GO" id="GO:0006351">
    <property type="term" value="P:DNA-templated transcription"/>
    <property type="evidence" value="ECO:0007669"/>
    <property type="project" value="TreeGrafter"/>
</dbReference>
<dbReference type="InterPro" id="IPR013321">
    <property type="entry name" value="Arc_rbn_hlx_hlx"/>
</dbReference>
<gene>
    <name evidence="4" type="ORF">CYG68_08540</name>
    <name evidence="3" type="ORF">I8608_002341</name>
</gene>
<evidence type="ECO:0000256" key="2">
    <source>
        <dbReference type="ARBA" id="ARBA00022649"/>
    </source>
</evidence>
<dbReference type="PANTHER" id="PTHR38781:SF1">
    <property type="entry name" value="ANTITOXIN DINJ-RELATED"/>
    <property type="match status" value="1"/>
</dbReference>
<dbReference type="GO" id="GO:0015643">
    <property type="term" value="F:toxic substance binding"/>
    <property type="evidence" value="ECO:0007669"/>
    <property type="project" value="InterPro"/>
</dbReference>
<sequence length="93" mass="10438">MSKVEYVRAKIDPKLKAEAIETLESMGLTVSDAIRMLMIQIVEQKAMPFCVKSTQYRHAARTRAAIEELECGKGKKFDSISDLMADLQDGKDD</sequence>
<organism evidence="4 5">
    <name type="scientific">Morganella morganii</name>
    <name type="common">Proteus morganii</name>
    <dbReference type="NCBI Taxonomy" id="582"/>
    <lineage>
        <taxon>Bacteria</taxon>
        <taxon>Pseudomonadati</taxon>
        <taxon>Pseudomonadota</taxon>
        <taxon>Gammaproteobacteria</taxon>
        <taxon>Enterobacterales</taxon>
        <taxon>Morganellaceae</taxon>
        <taxon>Morganella</taxon>
    </lineage>
</organism>
<evidence type="ECO:0000256" key="1">
    <source>
        <dbReference type="ARBA" id="ARBA00010562"/>
    </source>
</evidence>
<dbReference type="NCBIfam" id="TIGR02384">
    <property type="entry name" value="RelB_DinJ"/>
    <property type="match status" value="1"/>
</dbReference>
<accession>A0A8I0PUC0</accession>
<dbReference type="PANTHER" id="PTHR38781">
    <property type="entry name" value="ANTITOXIN DINJ-RELATED"/>
    <property type="match status" value="1"/>
</dbReference>
<keyword evidence="2" id="KW-1277">Toxin-antitoxin system</keyword>
<dbReference type="EMBL" id="DACSWI010000006">
    <property type="protein sequence ID" value="HAT3809478.1"/>
    <property type="molecule type" value="Genomic_DNA"/>
</dbReference>
<comment type="caution">
    <text evidence="4">The sequence shown here is derived from an EMBL/GenBank/DDBJ whole genome shotgun (WGS) entry which is preliminary data.</text>
</comment>
<dbReference type="InterPro" id="IPR007337">
    <property type="entry name" value="RelB/DinJ"/>
</dbReference>